<dbReference type="EMBL" id="LWHQ01000064">
    <property type="protein sequence ID" value="OAS18071.1"/>
    <property type="molecule type" value="Genomic_DNA"/>
</dbReference>
<organism evidence="2 3">
    <name type="scientific">Methylobacterium platani</name>
    <dbReference type="NCBI Taxonomy" id="427683"/>
    <lineage>
        <taxon>Bacteria</taxon>
        <taxon>Pseudomonadati</taxon>
        <taxon>Pseudomonadota</taxon>
        <taxon>Alphaproteobacteria</taxon>
        <taxon>Hyphomicrobiales</taxon>
        <taxon>Methylobacteriaceae</taxon>
        <taxon>Methylobacterium</taxon>
    </lineage>
</organism>
<dbReference type="PANTHER" id="PTHR33376:SF15">
    <property type="entry name" value="BLL6794 PROTEIN"/>
    <property type="match status" value="1"/>
</dbReference>
<comment type="caution">
    <text evidence="2">The sequence shown here is derived from an EMBL/GenBank/DDBJ whole genome shotgun (WGS) entry which is preliminary data.</text>
</comment>
<protein>
    <submittedName>
        <fullName evidence="2">C4-dicarboxylate ABC transporter</fullName>
    </submittedName>
</protein>
<evidence type="ECO:0000313" key="2">
    <source>
        <dbReference type="EMBL" id="OAS18071.1"/>
    </source>
</evidence>
<gene>
    <name evidence="2" type="ORF">A5481_27030</name>
</gene>
<dbReference type="AlphaFoldDB" id="A0A179S0B0"/>
<dbReference type="PANTHER" id="PTHR33376">
    <property type="match status" value="1"/>
</dbReference>
<dbReference type="STRING" id="427683.A5481_27030"/>
<dbReference type="Gene3D" id="3.40.190.170">
    <property type="entry name" value="Bacterial extracellular solute-binding protein, family 7"/>
    <property type="match status" value="1"/>
</dbReference>
<evidence type="ECO:0000313" key="3">
    <source>
        <dbReference type="Proteomes" id="UP000078316"/>
    </source>
</evidence>
<accession>A0A179S0B0</accession>
<dbReference type="CDD" id="cd13601">
    <property type="entry name" value="PBP2_TRAP_DctP1_3_4_like"/>
    <property type="match status" value="1"/>
</dbReference>
<dbReference type="Pfam" id="PF03480">
    <property type="entry name" value="DctP"/>
    <property type="match status" value="1"/>
</dbReference>
<reference evidence="2 3" key="1">
    <citation type="submission" date="2016-04" db="EMBL/GenBank/DDBJ databases">
        <authorList>
            <person name="Evans L.H."/>
            <person name="Alamgir A."/>
            <person name="Owens N."/>
            <person name="Weber N.D."/>
            <person name="Virtaneva K."/>
            <person name="Barbian K."/>
            <person name="Babar A."/>
            <person name="Rosenke K."/>
        </authorList>
    </citation>
    <scope>NUCLEOTIDE SEQUENCE [LARGE SCALE GENOMIC DNA]</scope>
    <source>
        <strain evidence="2 3">PMB02</strain>
    </source>
</reference>
<evidence type="ECO:0000256" key="1">
    <source>
        <dbReference type="ARBA" id="ARBA00022729"/>
    </source>
</evidence>
<keyword evidence="1" id="KW-0732">Signal</keyword>
<sequence length="337" mass="35931">MALPALALALGAGGPGAGGAQAAPVTLRLADSFPAGHYIADKVTKWFMQQVTERTQGAVKFEYYPAEQLGKAKDMLTLVGNGVADIAYVAPSFTTDKLPLSGVAELPLGFATSCEGTKAFYQIAAEGGIVAQRELAPNNVRLLFTLVLPPYQVFLRGPNLKSIADVKGLKIRTSGKAKELAVQALGAVPIQIATPDVYQALSRGTIDGMLFPYSSIYSYDLQDLTKSASLGANFGSFIVMYAISERKWRTLAPDVQAILRSIGKEATERGCRISQEQEHADQERLKAKGVSEIALGEADRAMVAKEMAGIGKVWARDLDGRGKPGTAVLDAFEKALH</sequence>
<dbReference type="GO" id="GO:0055085">
    <property type="term" value="P:transmembrane transport"/>
    <property type="evidence" value="ECO:0007669"/>
    <property type="project" value="InterPro"/>
</dbReference>
<name>A0A179S0B0_9HYPH</name>
<proteinExistence type="predicted"/>
<dbReference type="InterPro" id="IPR018389">
    <property type="entry name" value="DctP_fam"/>
</dbReference>
<dbReference type="InterPro" id="IPR038404">
    <property type="entry name" value="TRAP_DctP_sf"/>
</dbReference>
<dbReference type="Proteomes" id="UP000078316">
    <property type="component" value="Unassembled WGS sequence"/>
</dbReference>
<dbReference type="NCBIfam" id="NF037995">
    <property type="entry name" value="TRAP_S1"/>
    <property type="match status" value="1"/>
</dbReference>